<keyword evidence="2" id="KW-1185">Reference proteome</keyword>
<protein>
    <submittedName>
        <fullName evidence="1">Uncharacterized protein</fullName>
    </submittedName>
</protein>
<accession>A0ABP7TS26</accession>
<comment type="caution">
    <text evidence="1">The sequence shown here is derived from an EMBL/GenBank/DDBJ whole genome shotgun (WGS) entry which is preliminary data.</text>
</comment>
<evidence type="ECO:0000313" key="1">
    <source>
        <dbReference type="EMBL" id="GAA4030399.1"/>
    </source>
</evidence>
<dbReference type="Proteomes" id="UP001501469">
    <property type="component" value="Unassembled WGS sequence"/>
</dbReference>
<name>A0ABP7TS26_9BACT</name>
<gene>
    <name evidence="1" type="ORF">GCM10022409_13300</name>
</gene>
<reference evidence="2" key="1">
    <citation type="journal article" date="2019" name="Int. J. Syst. Evol. Microbiol.">
        <title>The Global Catalogue of Microorganisms (GCM) 10K type strain sequencing project: providing services to taxonomists for standard genome sequencing and annotation.</title>
        <authorList>
            <consortium name="The Broad Institute Genomics Platform"/>
            <consortium name="The Broad Institute Genome Sequencing Center for Infectious Disease"/>
            <person name="Wu L."/>
            <person name="Ma J."/>
        </authorList>
    </citation>
    <scope>NUCLEOTIDE SEQUENCE [LARGE SCALE GENOMIC DNA]</scope>
    <source>
        <strain evidence="2">JCM 17225</strain>
    </source>
</reference>
<dbReference type="EMBL" id="BAABDK010000010">
    <property type="protein sequence ID" value="GAA4030399.1"/>
    <property type="molecule type" value="Genomic_DNA"/>
</dbReference>
<sequence length="116" mass="13293">MSSSEVLERVTLIDKVTRTKYVLDSTHTNITAIDSSGKQLWQTNPWRKYLSSNTRTHAKQPTIDVFSLNILTYDLTKNYSWTKKDDEVISISYNGHQGPFGVINKKTGEFIYLGMD</sequence>
<organism evidence="1 2">
    <name type="scientific">Hymenobacter glaciei</name>
    <dbReference type="NCBI Taxonomy" id="877209"/>
    <lineage>
        <taxon>Bacteria</taxon>
        <taxon>Pseudomonadati</taxon>
        <taxon>Bacteroidota</taxon>
        <taxon>Cytophagia</taxon>
        <taxon>Cytophagales</taxon>
        <taxon>Hymenobacteraceae</taxon>
        <taxon>Hymenobacter</taxon>
    </lineage>
</organism>
<proteinExistence type="predicted"/>
<evidence type="ECO:0000313" key="2">
    <source>
        <dbReference type="Proteomes" id="UP001501469"/>
    </source>
</evidence>